<feature type="compositionally biased region" description="Low complexity" evidence="1">
    <location>
        <begin position="1207"/>
        <end position="1222"/>
    </location>
</feature>
<dbReference type="SUPFAM" id="SSF53098">
    <property type="entry name" value="Ribonuclease H-like"/>
    <property type="match status" value="2"/>
</dbReference>
<feature type="domain" description="Piwi" evidence="3">
    <location>
        <begin position="676"/>
        <end position="985"/>
    </location>
</feature>
<accession>A0AAV7I075</accession>
<dbReference type="InterPro" id="IPR003165">
    <property type="entry name" value="Piwi"/>
</dbReference>
<feature type="compositionally biased region" description="Low complexity" evidence="1">
    <location>
        <begin position="1150"/>
        <end position="1163"/>
    </location>
</feature>
<dbReference type="CDD" id="cd04657">
    <property type="entry name" value="Piwi_ago-like"/>
    <property type="match status" value="1"/>
</dbReference>
<evidence type="ECO:0000259" key="3">
    <source>
        <dbReference type="PROSITE" id="PS50822"/>
    </source>
</evidence>
<dbReference type="Pfam" id="PF02170">
    <property type="entry name" value="PAZ"/>
    <property type="match status" value="2"/>
</dbReference>
<dbReference type="EMBL" id="JAHXZJ010002616">
    <property type="protein sequence ID" value="KAH0537780.1"/>
    <property type="molecule type" value="Genomic_DNA"/>
</dbReference>
<dbReference type="Gene3D" id="3.40.50.2300">
    <property type="match status" value="2"/>
</dbReference>
<feature type="domain" description="PAZ" evidence="2">
    <location>
        <begin position="388"/>
        <end position="507"/>
    </location>
</feature>
<proteinExistence type="predicted"/>
<protein>
    <recommendedName>
        <fullName evidence="6">Protein argonaute-2</fullName>
    </recommendedName>
</protein>
<feature type="compositionally biased region" description="Low complexity" evidence="1">
    <location>
        <begin position="1025"/>
        <end position="1082"/>
    </location>
</feature>
<dbReference type="CDD" id="cd02846">
    <property type="entry name" value="PAZ_argonaute_like"/>
    <property type="match status" value="2"/>
</dbReference>
<feature type="compositionally biased region" description="Low complexity" evidence="1">
    <location>
        <begin position="17"/>
        <end position="46"/>
    </location>
</feature>
<feature type="compositionally biased region" description="Low complexity" evidence="1">
    <location>
        <begin position="54"/>
        <end position="88"/>
    </location>
</feature>
<dbReference type="Gene3D" id="3.30.420.10">
    <property type="entry name" value="Ribonuclease H-like superfamily/Ribonuclease H"/>
    <property type="match status" value="1"/>
</dbReference>
<feature type="compositionally biased region" description="Basic and acidic residues" evidence="1">
    <location>
        <begin position="89"/>
        <end position="102"/>
    </location>
</feature>
<dbReference type="InterPro" id="IPR003100">
    <property type="entry name" value="PAZ_dom"/>
</dbReference>
<feature type="region of interest" description="Disordered" evidence="1">
    <location>
        <begin position="1204"/>
        <end position="1241"/>
    </location>
</feature>
<feature type="domain" description="PAZ" evidence="2">
    <location>
        <begin position="1400"/>
        <end position="1518"/>
    </location>
</feature>
<evidence type="ECO:0000313" key="4">
    <source>
        <dbReference type="EMBL" id="KAH0537780.1"/>
    </source>
</evidence>
<dbReference type="Proteomes" id="UP000826195">
    <property type="component" value="Unassembled WGS sequence"/>
</dbReference>
<dbReference type="PANTHER" id="PTHR22891">
    <property type="entry name" value="EUKARYOTIC TRANSLATION INITIATION FACTOR 2C"/>
    <property type="match status" value="1"/>
</dbReference>
<sequence length="1706" mass="190891">MGKGKKKGGGGQGGDDGSSQGQGSSQRQDQPQQGQQQGGRPQQGQQRQGGQGAWGQPQSQPQQSQGPPQSAWGKPVQQQQQPQLQKQTPPEKDTSEVVKSMEKMSVSSQQSSGSVTAKGDGAHARSAEPSRPPSVASSAGGDVASVKSGGSGAQETSKKSPGGLDKKSLTDQEKNRLMSLIPRRKNPKQGGTKGRPIEVFTNMVQIFFDKSKFKNTATHYDVKFDPDKPKFLKRLAFNKLREQYFPNNWPAFDGRVNAYSPGDLPFGRSITQTVEVFDEEQQRNRPVVVTMDKVNVIDMSWLPKVTPGFRDEEKDQTSIQVLDVVLRMAQFNRAIPVGRSFFQQPKSQSFDLTDGMELWVGMFQSAVLGWKPYFNVDVAHKAFPKNINVIDAMKDLCADRYGPLQGPLTAELVERNKDKIAKFLKGLKVVFQLPNKPTTRRTVGVNGLDKAADKAVFSLDNGQQTTVATYFAGSKGYRLQRPDLPCLWVGSRNKHVLLPPELCAIAPGLVTNRKLNDEQTRKMIREAAKPAPDRKRRIEDTLHAVNFAADPTMREFGLSLNGQLEKVNARVLDPPALEYNDNKNTRVMKGIWRASKFLRAQSIPDNQWTILNLSRCHEGNLRSFVSMLQGFEKSNGMRIGNPHTPFEVQQLAFRNPRDVQNLKNLLDNQKNKGMKLVIVVLPGFPADVYARVKQQAELYVGILTQCVKEQTINKCVQKNDQSTAGNILLKINAKLNGVNHTFSANFRPPCLNVPAIIIGADVTHPSPDATDIPSIAAVAASQSHDVFKYNIEIKLQPARQEIILQLEEIVYNQLKIFAINAGGRKPAKIFYYRDGVSEGQFPQVMHFELQAIRNACRKFGQPEKYEPKITFLVVQKRHHIRLFPANPRNSDDRGGNVQAGTIVDTQITHPSHIDFYLVSHASIQGTARPTKYRCLWDDNDMSEDDIETLTYYLCHMFSRCTRSVSYPAPTYYAHLAAFRARALINGVSIQMDKLEREQLNKLTLRPELVNGNPIQGRGSSHRQDQPQQGQQQGGIPQQSYQWGRRPQQWYQQGGRPYQGQQRRGRPQQVQQQGGRLQQDQHQGRRPQQGHKQGGRPYQGQQQGGASQQGQQQSDRPHQSQQRQRGQTAWGQPHSQPQQPQGPPPSVWGKPAQQEQQPQLQKQTPPEKDTSEVVKSMEQMSVSFQQSSGSVALKGDGAHAQLAEPLRSPSVASSASGGDVASVKPDSIKVPGGLDKKSLTDQEKNRLMSLIPRRKNPHQAETNGERIKVITNMVQIFFDKSKFKNTATHYDVKFDPDKPKFLKRLAFNKLHMSWLLRVAPGFREEERNQTSIQVLDVVLRMAQFNRAIPVGRSFFQQPESQSFDLTDGMELWVGMFQSAVLGWKPYFNFDVAHKAFPKNISVIDAMKDLCADRKEPPHNLTAKLVEEYKNKMTKFLKGLKVVFQLPDKPNTKRTFGVNGLDKPADKAVFSLDNGQQTTVATYFAGSKGYRLQRPDLPCLWVGSRNKKVLLSPELCTIAAGLVTNRKLTDNQTRIMIGKAAKSAPDRMKEIKKKLHAVNFAADPTMREFGLSLSAWSASEFLNAQSIPDGQWTILNLSSCYEGILRQFVSMLQELVVVLPGSSAEVYARVKQQAELHVGILTQCIKKQTIDKRIILKNNISTANNILLKINAKLNRVNHTFSTDSKDGVSEDQFPQVIRFELEAIKNA</sequence>
<dbReference type="GO" id="GO:0034587">
    <property type="term" value="P:piRNA processing"/>
    <property type="evidence" value="ECO:0007669"/>
    <property type="project" value="UniProtKB-ARBA"/>
</dbReference>
<dbReference type="Pfam" id="PF16488">
    <property type="entry name" value="ArgoL2"/>
    <property type="match status" value="1"/>
</dbReference>
<evidence type="ECO:0000313" key="5">
    <source>
        <dbReference type="Proteomes" id="UP000826195"/>
    </source>
</evidence>
<gene>
    <name evidence="4" type="ORF">KQX54_000880</name>
</gene>
<feature type="compositionally biased region" description="Low complexity" evidence="1">
    <location>
        <begin position="103"/>
        <end position="115"/>
    </location>
</feature>
<organism evidence="4 5">
    <name type="scientific">Cotesia glomerata</name>
    <name type="common">Lepidopteran parasitic wasp</name>
    <name type="synonym">Apanteles glomeratus</name>
    <dbReference type="NCBI Taxonomy" id="32391"/>
    <lineage>
        <taxon>Eukaryota</taxon>
        <taxon>Metazoa</taxon>
        <taxon>Ecdysozoa</taxon>
        <taxon>Arthropoda</taxon>
        <taxon>Hexapoda</taxon>
        <taxon>Insecta</taxon>
        <taxon>Pterygota</taxon>
        <taxon>Neoptera</taxon>
        <taxon>Endopterygota</taxon>
        <taxon>Hymenoptera</taxon>
        <taxon>Apocrita</taxon>
        <taxon>Ichneumonoidea</taxon>
        <taxon>Braconidae</taxon>
        <taxon>Microgastrinae</taxon>
        <taxon>Cotesia</taxon>
    </lineage>
</organism>
<dbReference type="InterPro" id="IPR014811">
    <property type="entry name" value="ArgoL1"/>
</dbReference>
<dbReference type="PROSITE" id="PS50821">
    <property type="entry name" value="PAZ"/>
    <property type="match status" value="2"/>
</dbReference>
<dbReference type="InterPro" id="IPR032472">
    <property type="entry name" value="ArgoL2"/>
</dbReference>
<evidence type="ECO:0000256" key="1">
    <source>
        <dbReference type="SAM" id="MobiDB-lite"/>
    </source>
</evidence>
<dbReference type="PROSITE" id="PS50822">
    <property type="entry name" value="PIWI"/>
    <property type="match status" value="1"/>
</dbReference>
<dbReference type="SMART" id="SM00949">
    <property type="entry name" value="PAZ"/>
    <property type="match status" value="1"/>
</dbReference>
<feature type="compositionally biased region" description="Low complexity" evidence="1">
    <location>
        <begin position="134"/>
        <end position="148"/>
    </location>
</feature>
<feature type="compositionally biased region" description="Basic and acidic residues" evidence="1">
    <location>
        <begin position="164"/>
        <end position="176"/>
    </location>
</feature>
<dbReference type="Pfam" id="PF08699">
    <property type="entry name" value="ArgoL1"/>
    <property type="match status" value="2"/>
</dbReference>
<evidence type="ECO:0000259" key="2">
    <source>
        <dbReference type="PROSITE" id="PS50821"/>
    </source>
</evidence>
<feature type="region of interest" description="Disordered" evidence="1">
    <location>
        <begin position="1004"/>
        <end position="1174"/>
    </location>
</feature>
<dbReference type="Pfam" id="PF02171">
    <property type="entry name" value="Piwi"/>
    <property type="match status" value="2"/>
</dbReference>
<dbReference type="Gene3D" id="2.170.260.10">
    <property type="entry name" value="paz domain"/>
    <property type="match status" value="2"/>
</dbReference>
<dbReference type="InterPro" id="IPR012337">
    <property type="entry name" value="RNaseH-like_sf"/>
</dbReference>
<dbReference type="Pfam" id="PF16486">
    <property type="entry name" value="ArgoN"/>
    <property type="match status" value="1"/>
</dbReference>
<feature type="compositionally biased region" description="Low complexity" evidence="1">
    <location>
        <begin position="1089"/>
        <end position="1138"/>
    </location>
</feature>
<evidence type="ECO:0008006" key="6">
    <source>
        <dbReference type="Google" id="ProtNLM"/>
    </source>
</evidence>
<dbReference type="InterPro" id="IPR032474">
    <property type="entry name" value="Argonaute_N"/>
</dbReference>
<dbReference type="SMART" id="SM01163">
    <property type="entry name" value="DUF1785"/>
    <property type="match status" value="2"/>
</dbReference>
<dbReference type="InterPro" id="IPR036085">
    <property type="entry name" value="PAZ_dom_sf"/>
</dbReference>
<dbReference type="GO" id="GO:0003723">
    <property type="term" value="F:RNA binding"/>
    <property type="evidence" value="ECO:0007669"/>
    <property type="project" value="InterPro"/>
</dbReference>
<dbReference type="SUPFAM" id="SSF101690">
    <property type="entry name" value="PAZ domain"/>
    <property type="match status" value="2"/>
</dbReference>
<feature type="region of interest" description="Disordered" evidence="1">
    <location>
        <begin position="1"/>
        <end position="195"/>
    </location>
</feature>
<dbReference type="InterPro" id="IPR045246">
    <property type="entry name" value="Piwi_ago-like"/>
</dbReference>
<comment type="caution">
    <text evidence="4">The sequence shown here is derived from an EMBL/GenBank/DDBJ whole genome shotgun (WGS) entry which is preliminary data.</text>
</comment>
<dbReference type="SMART" id="SM00950">
    <property type="entry name" value="Piwi"/>
    <property type="match status" value="1"/>
</dbReference>
<reference evidence="4 5" key="1">
    <citation type="journal article" date="2021" name="J. Hered.">
        <title>A chromosome-level genome assembly of the parasitoid wasp, Cotesia glomerata (Hymenoptera: Braconidae).</title>
        <authorList>
            <person name="Pinto B.J."/>
            <person name="Weis J.J."/>
            <person name="Gamble T."/>
            <person name="Ode P.J."/>
            <person name="Paul R."/>
            <person name="Zaspel J.M."/>
        </authorList>
    </citation>
    <scope>NUCLEOTIDE SEQUENCE [LARGE SCALE GENOMIC DNA]</scope>
    <source>
        <strain evidence="4">CgM1</strain>
    </source>
</reference>
<keyword evidence="5" id="KW-1185">Reference proteome</keyword>
<name>A0AAV7I075_COTGL</name>
<dbReference type="InterPro" id="IPR036397">
    <property type="entry name" value="RNaseH_sf"/>
</dbReference>